<dbReference type="EMBL" id="JBBIAA010000003">
    <property type="protein sequence ID" value="MEJ5944780.1"/>
    <property type="molecule type" value="Genomic_DNA"/>
</dbReference>
<dbReference type="EC" id="5.3.1.9" evidence="4"/>
<dbReference type="Pfam" id="PF00342">
    <property type="entry name" value="PGI"/>
    <property type="match status" value="1"/>
</dbReference>
<keyword evidence="3 4" id="KW-0413">Isomerase</keyword>
<keyword evidence="7" id="KW-1185">Reference proteome</keyword>
<dbReference type="Proteomes" id="UP001387100">
    <property type="component" value="Unassembled WGS sequence"/>
</dbReference>
<dbReference type="PANTHER" id="PTHR11469:SF1">
    <property type="entry name" value="GLUCOSE-6-PHOSPHATE ISOMERASE"/>
    <property type="match status" value="1"/>
</dbReference>
<evidence type="ECO:0000313" key="7">
    <source>
        <dbReference type="Proteomes" id="UP001387100"/>
    </source>
</evidence>
<dbReference type="InterPro" id="IPR046348">
    <property type="entry name" value="SIS_dom_sf"/>
</dbReference>
<reference evidence="6 7" key="1">
    <citation type="journal article" date="2017" name="Int. J. Syst. Evol. Microbiol.">
        <title>Pseudokineococcus basanitobsidens sp. nov., isolated from volcanic rock.</title>
        <authorList>
            <person name="Lee D.W."/>
            <person name="Park M.Y."/>
            <person name="Kim J.J."/>
            <person name="Kim B.S."/>
        </authorList>
    </citation>
    <scope>NUCLEOTIDE SEQUENCE [LARGE SCALE GENOMIC DNA]</scope>
    <source>
        <strain evidence="6 7">DSM 103726</strain>
    </source>
</reference>
<accession>A0ABU8RIA0</accession>
<dbReference type="GO" id="GO:0016853">
    <property type="term" value="F:isomerase activity"/>
    <property type="evidence" value="ECO:0007669"/>
    <property type="project" value="UniProtKB-KW"/>
</dbReference>
<gene>
    <name evidence="6" type="ORF">WDZ17_05670</name>
</gene>
<comment type="catalytic activity">
    <reaction evidence="4">
        <text>alpha-D-glucose 6-phosphate = beta-D-fructose 6-phosphate</text>
        <dbReference type="Rhea" id="RHEA:11816"/>
        <dbReference type="ChEBI" id="CHEBI:57634"/>
        <dbReference type="ChEBI" id="CHEBI:58225"/>
        <dbReference type="EC" id="5.3.1.9"/>
    </reaction>
</comment>
<evidence type="ECO:0000256" key="1">
    <source>
        <dbReference type="ARBA" id="ARBA00022432"/>
    </source>
</evidence>
<keyword evidence="2 4" id="KW-0324">Glycolysis</keyword>
<protein>
    <recommendedName>
        <fullName evidence="4">Glucose-6-phosphate isomerase</fullName>
        <ecNumber evidence="4">5.3.1.9</ecNumber>
    </recommendedName>
</protein>
<evidence type="ECO:0000256" key="3">
    <source>
        <dbReference type="ARBA" id="ARBA00023235"/>
    </source>
</evidence>
<dbReference type="PROSITE" id="PS51463">
    <property type="entry name" value="P_GLUCOSE_ISOMERASE_3"/>
    <property type="match status" value="1"/>
</dbReference>
<dbReference type="InterPro" id="IPR001672">
    <property type="entry name" value="G6P_Isomerase"/>
</dbReference>
<evidence type="ECO:0000256" key="2">
    <source>
        <dbReference type="ARBA" id="ARBA00023152"/>
    </source>
</evidence>
<dbReference type="PROSITE" id="PS51464">
    <property type="entry name" value="SIS"/>
    <property type="match status" value="1"/>
</dbReference>
<dbReference type="PANTHER" id="PTHR11469">
    <property type="entry name" value="GLUCOSE-6-PHOSPHATE ISOMERASE"/>
    <property type="match status" value="1"/>
</dbReference>
<evidence type="ECO:0000259" key="5">
    <source>
        <dbReference type="PROSITE" id="PS51464"/>
    </source>
</evidence>
<comment type="pathway">
    <text evidence="4">Carbohydrate degradation; glycolysis; D-glyceraldehyde 3-phosphate and glycerone phosphate from D-glucose: step 2/4.</text>
</comment>
<comment type="caution">
    <text evidence="6">The sequence shown here is derived from an EMBL/GenBank/DDBJ whole genome shotgun (WGS) entry which is preliminary data.</text>
</comment>
<evidence type="ECO:0000256" key="4">
    <source>
        <dbReference type="RuleBase" id="RU000612"/>
    </source>
</evidence>
<comment type="similarity">
    <text evidence="4">Belongs to the GPI family.</text>
</comment>
<organism evidence="6 7">
    <name type="scientific">Pseudokineococcus basanitobsidens</name>
    <dbReference type="NCBI Taxonomy" id="1926649"/>
    <lineage>
        <taxon>Bacteria</taxon>
        <taxon>Bacillati</taxon>
        <taxon>Actinomycetota</taxon>
        <taxon>Actinomycetes</taxon>
        <taxon>Kineosporiales</taxon>
        <taxon>Kineosporiaceae</taxon>
        <taxon>Pseudokineococcus</taxon>
    </lineage>
</organism>
<dbReference type="Gene3D" id="3.40.50.10490">
    <property type="entry name" value="Glucose-6-phosphate isomerase like protein, domain 1"/>
    <property type="match status" value="2"/>
</dbReference>
<dbReference type="InterPro" id="IPR001347">
    <property type="entry name" value="SIS_dom"/>
</dbReference>
<keyword evidence="1 4" id="KW-0312">Gluconeogenesis</keyword>
<proteinExistence type="inferred from homology"/>
<name>A0ABU8RIA0_9ACTN</name>
<dbReference type="SUPFAM" id="SSF53697">
    <property type="entry name" value="SIS domain"/>
    <property type="match status" value="1"/>
</dbReference>
<evidence type="ECO:0000313" key="6">
    <source>
        <dbReference type="EMBL" id="MEJ5944780.1"/>
    </source>
</evidence>
<dbReference type="PRINTS" id="PR00662">
    <property type="entry name" value="G6PISOMERASE"/>
</dbReference>
<dbReference type="RefSeq" id="WP_339574161.1">
    <property type="nucleotide sequence ID" value="NZ_JBBIAA010000003.1"/>
</dbReference>
<feature type="domain" description="SIS" evidence="5">
    <location>
        <begin position="86"/>
        <end position="251"/>
    </location>
</feature>
<sequence>MSPAAGGAGDAGEEPAPRLAVAVAGAAAAAVAEHVPALVADGVAGGVAAQRADLWGPDAADEAGRRLGWVAVGERSADLPDRVEALRAELAAEGVDRVVLCGMGGSSLAPEVITATAGVPLVVLDGTDPGQVRRALADGLERTVVVVSSKSGGTVETDSQRRAFVAALTDAGVDAARRVVVVTDPGSPFADMARSEGYRALFEADPDVGGRYSALTAFGLVPAGLAGADVAGLLEDGAEALALLAADDDGNPALQLGAALGGTRPLRDKVVLVEDGTPLSGFGAWAEQLVAESTGKQGTGLLPVVVAGPSSPEVASPPQDALVVRLVADAGSAGGDGAAPDVSGATAWTSGSLGAQMVLWETAVAVAGRLLGIDPFDQPDVESAKDATRELLDGSPEPEPADVVDGDVELRATPGLLDGVTTLDGAVDALLAQLPEVPDDRGYLAVMAYLDREGDADLEQVREALAARTGRPVTFGWGPRFLHSTGQYHKGGPATGVYLQVTSEPAGDDLPIPDRPFSFGVLQRAQAAGDAGVLAGHGRPVLRVHLTSRSALGRVHEVLSRSSSGGAA</sequence>